<keyword evidence="4" id="KW-1185">Reference proteome</keyword>
<feature type="coiled-coil region" evidence="1">
    <location>
        <begin position="116"/>
        <end position="179"/>
    </location>
</feature>
<feature type="compositionally biased region" description="Basic and acidic residues" evidence="2">
    <location>
        <begin position="8"/>
        <end position="17"/>
    </location>
</feature>
<proteinExistence type="predicted"/>
<organism evidence="3 4">
    <name type="scientific">Parelaphostrongylus tenuis</name>
    <name type="common">Meningeal worm</name>
    <dbReference type="NCBI Taxonomy" id="148309"/>
    <lineage>
        <taxon>Eukaryota</taxon>
        <taxon>Metazoa</taxon>
        <taxon>Ecdysozoa</taxon>
        <taxon>Nematoda</taxon>
        <taxon>Chromadorea</taxon>
        <taxon>Rhabditida</taxon>
        <taxon>Rhabditina</taxon>
        <taxon>Rhabditomorpha</taxon>
        <taxon>Strongyloidea</taxon>
        <taxon>Metastrongylidae</taxon>
        <taxon>Parelaphostrongylus</taxon>
    </lineage>
</organism>
<evidence type="ECO:0000256" key="2">
    <source>
        <dbReference type="SAM" id="MobiDB-lite"/>
    </source>
</evidence>
<sequence>MSNTFTEPPKKRSRPEQSQEDFSDSDDSFDDPVLAEPSQITQNILQRREAGAVSLGSQQRAGGNYSIGAPQRCSTPLGHTRDEHDLRTSKPFLRQCATSGRFTVQDKNDYHQNGQLLMLRNRVENMEREKERLAAATRDQIILKEKHHAAELLKKDERIRQLETQVQSLRRENLQTSFQAHNVTLGGNDAAEMVDGSVAGQLLPMKRVVFPRHDIRWKTALKFGAGASVFAPSSSTDRFEVDTGAETFTNIPSQVLMENPVSNLPLHNGKAIEPAIEKVSVADKNNECHEDTIADFWNVQKWMCESSLESLLNISLFSQESNFDPAALSKLCQVKDFLDLKRCLRPRDNVQ</sequence>
<evidence type="ECO:0000313" key="4">
    <source>
        <dbReference type="Proteomes" id="UP001196413"/>
    </source>
</evidence>
<name>A0AAD5MII4_PARTN</name>
<gene>
    <name evidence="3" type="ORF">KIN20_003592</name>
</gene>
<protein>
    <submittedName>
        <fullName evidence="3">Uncharacterized protein</fullName>
    </submittedName>
</protein>
<dbReference type="Proteomes" id="UP001196413">
    <property type="component" value="Unassembled WGS sequence"/>
</dbReference>
<dbReference type="EMBL" id="JAHQIW010000480">
    <property type="protein sequence ID" value="KAJ1348316.1"/>
    <property type="molecule type" value="Genomic_DNA"/>
</dbReference>
<comment type="caution">
    <text evidence="3">The sequence shown here is derived from an EMBL/GenBank/DDBJ whole genome shotgun (WGS) entry which is preliminary data.</text>
</comment>
<feature type="region of interest" description="Disordered" evidence="2">
    <location>
        <begin position="51"/>
        <end position="84"/>
    </location>
</feature>
<evidence type="ECO:0000256" key="1">
    <source>
        <dbReference type="SAM" id="Coils"/>
    </source>
</evidence>
<feature type="compositionally biased region" description="Acidic residues" evidence="2">
    <location>
        <begin position="18"/>
        <end position="30"/>
    </location>
</feature>
<keyword evidence="1" id="KW-0175">Coiled coil</keyword>
<dbReference type="AlphaFoldDB" id="A0AAD5MII4"/>
<accession>A0AAD5MII4</accession>
<feature type="region of interest" description="Disordered" evidence="2">
    <location>
        <begin position="1"/>
        <end position="36"/>
    </location>
</feature>
<reference evidence="3" key="1">
    <citation type="submission" date="2021-06" db="EMBL/GenBank/DDBJ databases">
        <title>Parelaphostrongylus tenuis whole genome reference sequence.</title>
        <authorList>
            <person name="Garwood T.J."/>
            <person name="Larsen P.A."/>
            <person name="Fountain-Jones N.M."/>
            <person name="Garbe J.R."/>
            <person name="Macchietto M.G."/>
            <person name="Kania S.A."/>
            <person name="Gerhold R.W."/>
            <person name="Richards J.E."/>
            <person name="Wolf T.M."/>
        </authorList>
    </citation>
    <scope>NUCLEOTIDE SEQUENCE</scope>
    <source>
        <strain evidence="3">MNPRO001-30</strain>
        <tissue evidence="3">Meninges</tissue>
    </source>
</reference>
<evidence type="ECO:0000313" key="3">
    <source>
        <dbReference type="EMBL" id="KAJ1348316.1"/>
    </source>
</evidence>